<reference evidence="2" key="1">
    <citation type="journal article" date="2023" name="Mol. Biol. Evol.">
        <title>Third-Generation Sequencing Reveals the Adaptive Role of the Epigenome in Three Deep-Sea Polychaetes.</title>
        <authorList>
            <person name="Perez M."/>
            <person name="Aroh O."/>
            <person name="Sun Y."/>
            <person name="Lan Y."/>
            <person name="Juniper S.K."/>
            <person name="Young C.R."/>
            <person name="Angers B."/>
            <person name="Qian P.Y."/>
        </authorList>
    </citation>
    <scope>NUCLEOTIDE SEQUENCE</scope>
    <source>
        <strain evidence="2">P08H-3</strain>
    </source>
</reference>
<gene>
    <name evidence="2" type="ORF">LSH36_122g08022</name>
</gene>
<protein>
    <submittedName>
        <fullName evidence="2">Uncharacterized protein</fullName>
    </submittedName>
</protein>
<keyword evidence="1" id="KW-0732">Signal</keyword>
<evidence type="ECO:0000256" key="1">
    <source>
        <dbReference type="SAM" id="SignalP"/>
    </source>
</evidence>
<evidence type="ECO:0000313" key="3">
    <source>
        <dbReference type="Proteomes" id="UP001208570"/>
    </source>
</evidence>
<evidence type="ECO:0000313" key="2">
    <source>
        <dbReference type="EMBL" id="KAK2161056.1"/>
    </source>
</evidence>
<comment type="caution">
    <text evidence="2">The sequence shown here is derived from an EMBL/GenBank/DDBJ whole genome shotgun (WGS) entry which is preliminary data.</text>
</comment>
<feature type="signal peptide" evidence="1">
    <location>
        <begin position="1"/>
        <end position="20"/>
    </location>
</feature>
<proteinExistence type="predicted"/>
<dbReference type="AlphaFoldDB" id="A0AAD9JXI7"/>
<sequence length="219" mass="24272">MARGMFQLTCLLCLLVFVTASTEQDYKTKSYNNLEYKGTEKGSEDSQVYVYPAGFKGGRYYYGGVYRGSCQSDGLYYRDEDSFVVCSNGNAYIQPCAPGTRSSGQHRYSPGYYYGYSDFCDVNLVDQGFGPAHYAPYGVPTYNSPGYGGANTAYNTEKATSYDVNDYGKDAYGYAPIQDGYGSDKNGYAGSYSKDKRLAYPSRTVYSKKETAYEPSGKF</sequence>
<dbReference type="Proteomes" id="UP001208570">
    <property type="component" value="Unassembled WGS sequence"/>
</dbReference>
<organism evidence="2 3">
    <name type="scientific">Paralvinella palmiformis</name>
    <dbReference type="NCBI Taxonomy" id="53620"/>
    <lineage>
        <taxon>Eukaryota</taxon>
        <taxon>Metazoa</taxon>
        <taxon>Spiralia</taxon>
        <taxon>Lophotrochozoa</taxon>
        <taxon>Annelida</taxon>
        <taxon>Polychaeta</taxon>
        <taxon>Sedentaria</taxon>
        <taxon>Canalipalpata</taxon>
        <taxon>Terebellida</taxon>
        <taxon>Terebelliformia</taxon>
        <taxon>Alvinellidae</taxon>
        <taxon>Paralvinella</taxon>
    </lineage>
</organism>
<dbReference type="EMBL" id="JAODUP010000122">
    <property type="protein sequence ID" value="KAK2161056.1"/>
    <property type="molecule type" value="Genomic_DNA"/>
</dbReference>
<feature type="chain" id="PRO_5042104864" evidence="1">
    <location>
        <begin position="21"/>
        <end position="219"/>
    </location>
</feature>
<name>A0AAD9JXI7_9ANNE</name>
<accession>A0AAD9JXI7</accession>
<keyword evidence="3" id="KW-1185">Reference proteome</keyword>